<dbReference type="CDD" id="cd00364">
    <property type="entry name" value="Ribosomal_uS17"/>
    <property type="match status" value="1"/>
</dbReference>
<dbReference type="HAMAP" id="MF_01345_B">
    <property type="entry name" value="Ribosomal_uS17_B"/>
    <property type="match status" value="1"/>
</dbReference>
<dbReference type="OrthoDB" id="9811714at2"/>
<evidence type="ECO:0000256" key="6">
    <source>
        <dbReference type="HAMAP-Rule" id="MF_01345"/>
    </source>
</evidence>
<dbReference type="PROSITE" id="PS00056">
    <property type="entry name" value="RIBOSOMAL_S17"/>
    <property type="match status" value="1"/>
</dbReference>
<evidence type="ECO:0000256" key="2">
    <source>
        <dbReference type="ARBA" id="ARBA00022730"/>
    </source>
</evidence>
<dbReference type="GO" id="GO:0003735">
    <property type="term" value="F:structural constituent of ribosome"/>
    <property type="evidence" value="ECO:0007669"/>
    <property type="project" value="UniProtKB-UniRule"/>
</dbReference>
<dbReference type="InterPro" id="IPR000266">
    <property type="entry name" value="Ribosomal_uS17"/>
</dbReference>
<evidence type="ECO:0000256" key="3">
    <source>
        <dbReference type="ARBA" id="ARBA00022884"/>
    </source>
</evidence>
<evidence type="ECO:0000256" key="4">
    <source>
        <dbReference type="ARBA" id="ARBA00022980"/>
    </source>
</evidence>
<evidence type="ECO:0000313" key="8">
    <source>
        <dbReference type="EMBL" id="QCI26477.1"/>
    </source>
</evidence>
<protein>
    <recommendedName>
        <fullName evidence="6">Small ribosomal subunit protein uS17</fullName>
    </recommendedName>
</protein>
<evidence type="ECO:0000256" key="1">
    <source>
        <dbReference type="ARBA" id="ARBA00010254"/>
    </source>
</evidence>
<evidence type="ECO:0000256" key="7">
    <source>
        <dbReference type="RuleBase" id="RU003872"/>
    </source>
</evidence>
<evidence type="ECO:0000256" key="5">
    <source>
        <dbReference type="ARBA" id="ARBA00023274"/>
    </source>
</evidence>
<dbReference type="Pfam" id="PF00366">
    <property type="entry name" value="Ribosomal_S17"/>
    <property type="match status" value="1"/>
</dbReference>
<dbReference type="EMBL" id="CP032998">
    <property type="protein sequence ID" value="QCI26477.1"/>
    <property type="molecule type" value="Genomic_DNA"/>
</dbReference>
<dbReference type="SUPFAM" id="SSF50249">
    <property type="entry name" value="Nucleic acid-binding proteins"/>
    <property type="match status" value="1"/>
</dbReference>
<keyword evidence="3 6" id="KW-0694">RNA-binding</keyword>
<keyword evidence="9" id="KW-1185">Reference proteome</keyword>
<comment type="subunit">
    <text evidence="6">Part of the 30S ribosomal subunit.</text>
</comment>
<name>A0A4D6Y9R3_9GAMM</name>
<dbReference type="InterPro" id="IPR019979">
    <property type="entry name" value="Ribosomal_uS17_CS"/>
</dbReference>
<dbReference type="GO" id="GO:0019843">
    <property type="term" value="F:rRNA binding"/>
    <property type="evidence" value="ECO:0007669"/>
    <property type="project" value="UniProtKB-UniRule"/>
</dbReference>
<dbReference type="PANTHER" id="PTHR10744:SF1">
    <property type="entry name" value="SMALL RIBOSOMAL SUBUNIT PROTEIN US17M"/>
    <property type="match status" value="1"/>
</dbReference>
<dbReference type="PANTHER" id="PTHR10744">
    <property type="entry name" value="40S RIBOSOMAL PROTEIN S11 FAMILY MEMBER"/>
    <property type="match status" value="1"/>
</dbReference>
<keyword evidence="2 6" id="KW-0699">rRNA-binding</keyword>
<comment type="similarity">
    <text evidence="1 6 7">Belongs to the universal ribosomal protein uS17 family.</text>
</comment>
<dbReference type="GO" id="GO:0022627">
    <property type="term" value="C:cytosolic small ribosomal subunit"/>
    <property type="evidence" value="ECO:0007669"/>
    <property type="project" value="UniProtKB-UniRule"/>
</dbReference>
<reference evidence="8 9" key="1">
    <citation type="submission" date="2018-10" db="EMBL/GenBank/DDBJ databases">
        <title>Comparative functional genomics of the obligate endosymbiont Buchnera aphidicola.</title>
        <authorList>
            <person name="Chong R.A."/>
        </authorList>
    </citation>
    <scope>NUCLEOTIDE SEQUENCE [LARGE SCALE GENOMIC DNA]</scope>
    <source>
        <strain evidence="8 9">Ssp</strain>
    </source>
</reference>
<keyword evidence="5 6" id="KW-0687">Ribonucleoprotein</keyword>
<dbReference type="GO" id="GO:0006412">
    <property type="term" value="P:translation"/>
    <property type="evidence" value="ECO:0007669"/>
    <property type="project" value="UniProtKB-UniRule"/>
</dbReference>
<keyword evidence="4 6" id="KW-0689">Ribosomal protein</keyword>
<dbReference type="NCBIfam" id="TIGR03635">
    <property type="entry name" value="uS17_bact"/>
    <property type="match status" value="1"/>
</dbReference>
<dbReference type="AlphaFoldDB" id="A0A4D6Y9R3"/>
<comment type="function">
    <text evidence="6">One of the primary rRNA binding proteins, it binds specifically to the 5'-end of 16S ribosomal RNA.</text>
</comment>
<proteinExistence type="inferred from homology"/>
<gene>
    <name evidence="6 8" type="primary">rpsQ</name>
    <name evidence="8" type="ORF">D9V79_01615</name>
</gene>
<dbReference type="NCBIfam" id="NF004123">
    <property type="entry name" value="PRK05610.1"/>
    <property type="match status" value="1"/>
</dbReference>
<sequence>MMKTIKILKGRVISDKMQNSAVVLIERFIKHPMYKKFIRKNTKIHIHDANNECSNGDIVEISECRPISKTKSWTLVKIFKKFVY</sequence>
<organism evidence="8 9">
    <name type="scientific">Buchnera aphidicola</name>
    <name type="common">Stegophylla sp.</name>
    <dbReference type="NCBI Taxonomy" id="2315800"/>
    <lineage>
        <taxon>Bacteria</taxon>
        <taxon>Pseudomonadati</taxon>
        <taxon>Pseudomonadota</taxon>
        <taxon>Gammaproteobacteria</taxon>
        <taxon>Enterobacterales</taxon>
        <taxon>Erwiniaceae</taxon>
        <taxon>Buchnera</taxon>
    </lineage>
</organism>
<dbReference type="RefSeq" id="WP_158352027.1">
    <property type="nucleotide sequence ID" value="NZ_CP032998.1"/>
</dbReference>
<dbReference type="InterPro" id="IPR019984">
    <property type="entry name" value="Ribosomal_uS17_bact/chlr"/>
</dbReference>
<dbReference type="Proteomes" id="UP000298636">
    <property type="component" value="Chromosome"/>
</dbReference>
<dbReference type="PRINTS" id="PR00973">
    <property type="entry name" value="RIBOSOMALS17"/>
</dbReference>
<accession>A0A4D6Y9R3</accession>
<dbReference type="Gene3D" id="2.40.50.140">
    <property type="entry name" value="Nucleic acid-binding proteins"/>
    <property type="match status" value="1"/>
</dbReference>
<dbReference type="InterPro" id="IPR012340">
    <property type="entry name" value="NA-bd_OB-fold"/>
</dbReference>
<evidence type="ECO:0000313" key="9">
    <source>
        <dbReference type="Proteomes" id="UP000298636"/>
    </source>
</evidence>